<sequence>MAMAPPLRPRRNNQCTRIVARAKTILMTPSRIRINPNNPKMSCKREWQRIGTQCTRIARCCTVRK</sequence>
<protein>
    <submittedName>
        <fullName evidence="1">Uncharacterized protein</fullName>
    </submittedName>
</protein>
<dbReference type="AlphaFoldDB" id="A0A0B1SUS1"/>
<name>A0A0B1SUS1_OESDE</name>
<gene>
    <name evidence="1" type="ORF">OESDEN_12947</name>
</gene>
<evidence type="ECO:0000313" key="2">
    <source>
        <dbReference type="Proteomes" id="UP000053660"/>
    </source>
</evidence>
<organism evidence="1 2">
    <name type="scientific">Oesophagostomum dentatum</name>
    <name type="common">Nodular worm</name>
    <dbReference type="NCBI Taxonomy" id="61180"/>
    <lineage>
        <taxon>Eukaryota</taxon>
        <taxon>Metazoa</taxon>
        <taxon>Ecdysozoa</taxon>
        <taxon>Nematoda</taxon>
        <taxon>Chromadorea</taxon>
        <taxon>Rhabditida</taxon>
        <taxon>Rhabditina</taxon>
        <taxon>Rhabditomorpha</taxon>
        <taxon>Strongyloidea</taxon>
        <taxon>Strongylidae</taxon>
        <taxon>Oesophagostomum</taxon>
    </lineage>
</organism>
<dbReference type="Proteomes" id="UP000053660">
    <property type="component" value="Unassembled WGS sequence"/>
</dbReference>
<keyword evidence="2" id="KW-1185">Reference proteome</keyword>
<evidence type="ECO:0000313" key="1">
    <source>
        <dbReference type="EMBL" id="KHJ87282.1"/>
    </source>
</evidence>
<reference evidence="1 2" key="1">
    <citation type="submission" date="2014-03" db="EMBL/GenBank/DDBJ databases">
        <title>Draft genome of the hookworm Oesophagostomum dentatum.</title>
        <authorList>
            <person name="Mitreva M."/>
        </authorList>
    </citation>
    <scope>NUCLEOTIDE SEQUENCE [LARGE SCALE GENOMIC DNA]</scope>
    <source>
        <strain evidence="1 2">OD-Hann</strain>
    </source>
</reference>
<dbReference type="EMBL" id="KN558108">
    <property type="protein sequence ID" value="KHJ87282.1"/>
    <property type="molecule type" value="Genomic_DNA"/>
</dbReference>
<proteinExistence type="predicted"/>
<accession>A0A0B1SUS1</accession>